<evidence type="ECO:0000313" key="1">
    <source>
        <dbReference type="EMBL" id="GFP80026.1"/>
    </source>
</evidence>
<dbReference type="PANTHER" id="PTHR33428">
    <property type="entry name" value="CHLOROPHYLLASE-2, CHLOROPLASTIC"/>
    <property type="match status" value="1"/>
</dbReference>
<comment type="caution">
    <text evidence="1">The sequence shown here is derived from an EMBL/GenBank/DDBJ whole genome shotgun (WGS) entry which is preliminary data.</text>
</comment>
<dbReference type="EMBL" id="BMAC01000014">
    <property type="protein sequence ID" value="GFP80026.1"/>
    <property type="molecule type" value="Genomic_DNA"/>
</dbReference>
<dbReference type="SUPFAM" id="SSF53474">
    <property type="entry name" value="alpha/beta-Hydrolases"/>
    <property type="match status" value="1"/>
</dbReference>
<dbReference type="InterPro" id="IPR029058">
    <property type="entry name" value="AB_hydrolase_fold"/>
</dbReference>
<gene>
    <name evidence="1" type="ORF">PHJA_000146000</name>
</gene>
<dbReference type="InterPro" id="IPR017395">
    <property type="entry name" value="Chlorophyllase-like"/>
</dbReference>
<dbReference type="UniPathway" id="UPA00674"/>
<dbReference type="GO" id="GO:0015996">
    <property type="term" value="P:chlorophyll catabolic process"/>
    <property type="evidence" value="ECO:0007669"/>
    <property type="project" value="UniProtKB-UniPathway"/>
</dbReference>
<dbReference type="Pfam" id="PF07224">
    <property type="entry name" value="Chlorophyllase"/>
    <property type="match status" value="1"/>
</dbReference>
<accession>A0A830B0D2</accession>
<dbReference type="AlphaFoldDB" id="A0A830B0D2"/>
<proteinExistence type="predicted"/>
<organism evidence="1 2">
    <name type="scientific">Phtheirospermum japonicum</name>
    <dbReference type="NCBI Taxonomy" id="374723"/>
    <lineage>
        <taxon>Eukaryota</taxon>
        <taxon>Viridiplantae</taxon>
        <taxon>Streptophyta</taxon>
        <taxon>Embryophyta</taxon>
        <taxon>Tracheophyta</taxon>
        <taxon>Spermatophyta</taxon>
        <taxon>Magnoliopsida</taxon>
        <taxon>eudicotyledons</taxon>
        <taxon>Gunneridae</taxon>
        <taxon>Pentapetalae</taxon>
        <taxon>asterids</taxon>
        <taxon>lamiids</taxon>
        <taxon>Lamiales</taxon>
        <taxon>Orobanchaceae</taxon>
        <taxon>Orobanchaceae incertae sedis</taxon>
        <taxon>Phtheirospermum</taxon>
    </lineage>
</organism>
<dbReference type="PANTHER" id="PTHR33428:SF10">
    <property type="entry name" value="CHLOROPHYLLASE-1"/>
    <property type="match status" value="1"/>
</dbReference>
<dbReference type="Gene3D" id="3.40.50.1820">
    <property type="entry name" value="alpha/beta hydrolase"/>
    <property type="match status" value="1"/>
</dbReference>
<dbReference type="Proteomes" id="UP000653305">
    <property type="component" value="Unassembled WGS sequence"/>
</dbReference>
<evidence type="ECO:0000313" key="2">
    <source>
        <dbReference type="Proteomes" id="UP000653305"/>
    </source>
</evidence>
<dbReference type="OrthoDB" id="2093222at2759"/>
<protein>
    <submittedName>
        <fullName evidence="1">Chlorophyllase-1</fullName>
    </submittedName>
</protein>
<dbReference type="GO" id="GO:0047746">
    <property type="term" value="F:chlorophyllase activity"/>
    <property type="evidence" value="ECO:0007669"/>
    <property type="project" value="TreeGrafter"/>
</dbReference>
<keyword evidence="2" id="KW-1185">Reference proteome</keyword>
<name>A0A830B0D2_9LAMI</name>
<reference evidence="1" key="1">
    <citation type="submission" date="2020-07" db="EMBL/GenBank/DDBJ databases">
        <title>Ethylene signaling mediates host invasion by parasitic plants.</title>
        <authorList>
            <person name="Yoshida S."/>
        </authorList>
    </citation>
    <scope>NUCLEOTIDE SEQUENCE</scope>
    <source>
        <strain evidence="1">Okayama</strain>
    </source>
</reference>
<sequence>MAKLEAKIAVSAPSDVFETGEYDVTTITVKTSNASKPPTKLLIVSPVLKGTYPVLLFCHGFMLANTNYTSLLSHIASHGYIVVAPKLLPVSIPAEIKKAAQVTQWLSTGLPLVLPEKVNGDIDKLALSGHSRGGKTAFALALALGKTDQKSRKNKPPTRNNNATIPKFKALIGVDPVAGTSPSSLPAPKILQYIPRSFDISIPVSVIGSGYGNQPLGMIPPTAPDGVNHSEFYNESKPPACYFLAKDYGHCDMLNDKLDRMASIIRGMCKSGAGPRDLMRKSVGGVVIAFLESYLGGDEEDLNAVVGDPSIAPITLDPVIYVKE</sequence>